<reference evidence="7" key="1">
    <citation type="journal article" date="2015" name="Nature">
        <title>Complex archaea that bridge the gap between prokaryotes and eukaryotes.</title>
        <authorList>
            <person name="Spang A."/>
            <person name="Saw J.H."/>
            <person name="Jorgensen S.L."/>
            <person name="Zaremba-Niedzwiedzka K."/>
            <person name="Martijn J."/>
            <person name="Lind A.E."/>
            <person name="van Eijk R."/>
            <person name="Schleper C."/>
            <person name="Guy L."/>
            <person name="Ettema T.J."/>
        </authorList>
    </citation>
    <scope>NUCLEOTIDE SEQUENCE</scope>
</reference>
<evidence type="ECO:0000256" key="3">
    <source>
        <dbReference type="ARBA" id="ARBA00022722"/>
    </source>
</evidence>
<gene>
    <name evidence="7" type="ORF">LCGC14_0830920</name>
</gene>
<comment type="function">
    <text evidence="1">RNaseP catalyzes the removal of the 5'-leader sequence from pre-tRNA to produce the mature 5'-terminus. It can also cleave other RNA substrates such as 4.5S RNA. The protein component plays an auxiliary but essential role in vivo by binding to the 5'-leader sequence and broadening the substrate specificity of the ribozyme.</text>
</comment>
<dbReference type="AlphaFoldDB" id="A0A0F9S0P9"/>
<evidence type="ECO:0000256" key="1">
    <source>
        <dbReference type="ARBA" id="ARBA00002663"/>
    </source>
</evidence>
<dbReference type="NCBIfam" id="TIGR00188">
    <property type="entry name" value="rnpA"/>
    <property type="match status" value="1"/>
</dbReference>
<comment type="caution">
    <text evidence="7">The sequence shown here is derived from an EMBL/GenBank/DDBJ whole genome shotgun (WGS) entry which is preliminary data.</text>
</comment>
<dbReference type="EMBL" id="LAZR01002384">
    <property type="protein sequence ID" value="KKN30741.1"/>
    <property type="molecule type" value="Genomic_DNA"/>
</dbReference>
<dbReference type="Gene3D" id="3.30.230.10">
    <property type="match status" value="1"/>
</dbReference>
<protein>
    <submittedName>
        <fullName evidence="7">Uncharacterized protein</fullName>
    </submittedName>
</protein>
<keyword evidence="2" id="KW-0819">tRNA processing</keyword>
<keyword evidence="4" id="KW-0255">Endonuclease</keyword>
<evidence type="ECO:0000256" key="5">
    <source>
        <dbReference type="ARBA" id="ARBA00022801"/>
    </source>
</evidence>
<dbReference type="Pfam" id="PF00825">
    <property type="entry name" value="Ribonuclease_P"/>
    <property type="match status" value="1"/>
</dbReference>
<dbReference type="InterPro" id="IPR020568">
    <property type="entry name" value="Ribosomal_Su5_D2-typ_SF"/>
</dbReference>
<evidence type="ECO:0000256" key="4">
    <source>
        <dbReference type="ARBA" id="ARBA00022759"/>
    </source>
</evidence>
<dbReference type="GO" id="GO:0004526">
    <property type="term" value="F:ribonuclease P activity"/>
    <property type="evidence" value="ECO:0007669"/>
    <property type="project" value="InterPro"/>
</dbReference>
<accession>A0A0F9S0P9</accession>
<dbReference type="PROSITE" id="PS00648">
    <property type="entry name" value="RIBONUCLEASE_P"/>
    <property type="match status" value="1"/>
</dbReference>
<evidence type="ECO:0000256" key="2">
    <source>
        <dbReference type="ARBA" id="ARBA00022694"/>
    </source>
</evidence>
<organism evidence="7">
    <name type="scientific">marine sediment metagenome</name>
    <dbReference type="NCBI Taxonomy" id="412755"/>
    <lineage>
        <taxon>unclassified sequences</taxon>
        <taxon>metagenomes</taxon>
        <taxon>ecological metagenomes</taxon>
    </lineage>
</organism>
<dbReference type="GO" id="GO:0042781">
    <property type="term" value="F:3'-tRNA processing endoribonuclease activity"/>
    <property type="evidence" value="ECO:0007669"/>
    <property type="project" value="TreeGrafter"/>
</dbReference>
<evidence type="ECO:0000256" key="6">
    <source>
        <dbReference type="ARBA" id="ARBA00022884"/>
    </source>
</evidence>
<keyword evidence="3" id="KW-0540">Nuclease</keyword>
<dbReference type="InterPro" id="IPR000100">
    <property type="entry name" value="RNase_P"/>
</dbReference>
<dbReference type="InterPro" id="IPR014721">
    <property type="entry name" value="Ribsml_uS5_D2-typ_fold_subgr"/>
</dbReference>
<sequence>MARFSRAMKMNSPRDFSRVFRQAKRAGGGGLTILTVENTVGHPRLGLAIAKKHLKFAHQRNRLKRIIRESFRQHQTDLANIDIVVLSRPDVKQRESIQIWAALEQHWLTVIAQWQKS</sequence>
<name>A0A0F9S0P9_9ZZZZ</name>
<proteinExistence type="inferred from homology"/>
<dbReference type="SUPFAM" id="SSF54211">
    <property type="entry name" value="Ribosomal protein S5 domain 2-like"/>
    <property type="match status" value="1"/>
</dbReference>
<dbReference type="PANTHER" id="PTHR33992">
    <property type="entry name" value="RIBONUCLEASE P PROTEIN COMPONENT"/>
    <property type="match status" value="1"/>
</dbReference>
<dbReference type="PANTHER" id="PTHR33992:SF1">
    <property type="entry name" value="RIBONUCLEASE P PROTEIN COMPONENT"/>
    <property type="match status" value="1"/>
</dbReference>
<dbReference type="InterPro" id="IPR020539">
    <property type="entry name" value="RNase_P_CS"/>
</dbReference>
<keyword evidence="6" id="KW-0694">RNA-binding</keyword>
<dbReference type="HAMAP" id="MF_00227">
    <property type="entry name" value="RNase_P"/>
    <property type="match status" value="1"/>
</dbReference>
<dbReference type="GO" id="GO:0000049">
    <property type="term" value="F:tRNA binding"/>
    <property type="evidence" value="ECO:0007669"/>
    <property type="project" value="InterPro"/>
</dbReference>
<keyword evidence="5" id="KW-0378">Hydrolase</keyword>
<dbReference type="GO" id="GO:0030677">
    <property type="term" value="C:ribonuclease P complex"/>
    <property type="evidence" value="ECO:0007669"/>
    <property type="project" value="TreeGrafter"/>
</dbReference>
<evidence type="ECO:0000313" key="7">
    <source>
        <dbReference type="EMBL" id="KKN30741.1"/>
    </source>
</evidence>